<dbReference type="InterPro" id="IPR013830">
    <property type="entry name" value="SGNH_hydro"/>
</dbReference>
<dbReference type="EMBL" id="AUZM01000067">
    <property type="protein sequence ID" value="ERT05130.1"/>
    <property type="molecule type" value="Genomic_DNA"/>
</dbReference>
<feature type="domain" description="SGNH hydrolase-type esterase" evidence="1">
    <location>
        <begin position="23"/>
        <end position="175"/>
    </location>
</feature>
<reference evidence="2 3" key="1">
    <citation type="journal article" date="2013" name="Front. Microbiol.">
        <title>Comparative genomic analyses of the cyanobacterium, Lyngbya aestuarii BL J, a powerful hydrogen producer.</title>
        <authorList>
            <person name="Kothari A."/>
            <person name="Vaughn M."/>
            <person name="Garcia-Pichel F."/>
        </authorList>
    </citation>
    <scope>NUCLEOTIDE SEQUENCE [LARGE SCALE GENOMIC DNA]</scope>
    <source>
        <strain evidence="2 3">BL J</strain>
    </source>
</reference>
<dbReference type="PANTHER" id="PTHR30383:SF5">
    <property type="entry name" value="SGNH HYDROLASE-TYPE ESTERASE DOMAIN-CONTAINING PROTEIN"/>
    <property type="match status" value="1"/>
</dbReference>
<comment type="caution">
    <text evidence="2">The sequence shown here is derived from an EMBL/GenBank/DDBJ whole genome shotgun (WGS) entry which is preliminary data.</text>
</comment>
<dbReference type="GO" id="GO:0004622">
    <property type="term" value="F:phosphatidylcholine lysophospholipase activity"/>
    <property type="evidence" value="ECO:0007669"/>
    <property type="project" value="TreeGrafter"/>
</dbReference>
<dbReference type="SUPFAM" id="SSF52266">
    <property type="entry name" value="SGNH hydrolase"/>
    <property type="match status" value="1"/>
</dbReference>
<dbReference type="Gene3D" id="3.40.50.1110">
    <property type="entry name" value="SGNH hydrolase"/>
    <property type="match status" value="1"/>
</dbReference>
<name>U7QDP8_9CYAN</name>
<organism evidence="2 3">
    <name type="scientific">Lyngbya aestuarii BL J</name>
    <dbReference type="NCBI Taxonomy" id="1348334"/>
    <lineage>
        <taxon>Bacteria</taxon>
        <taxon>Bacillati</taxon>
        <taxon>Cyanobacteriota</taxon>
        <taxon>Cyanophyceae</taxon>
        <taxon>Oscillatoriophycideae</taxon>
        <taxon>Oscillatoriales</taxon>
        <taxon>Microcoleaceae</taxon>
        <taxon>Lyngbya</taxon>
    </lineage>
</organism>
<dbReference type="Pfam" id="PF13472">
    <property type="entry name" value="Lipase_GDSL_2"/>
    <property type="match status" value="1"/>
</dbReference>
<dbReference type="InterPro" id="IPR051532">
    <property type="entry name" value="Ester_Hydrolysis_Enzymes"/>
</dbReference>
<evidence type="ECO:0000259" key="1">
    <source>
        <dbReference type="Pfam" id="PF13472"/>
    </source>
</evidence>
<protein>
    <submittedName>
        <fullName evidence="2">GDSL-like Lipase/Acylhydrolase family protein</fullName>
    </submittedName>
</protein>
<accession>U7QDP8</accession>
<proteinExistence type="predicted"/>
<dbReference type="InterPro" id="IPR036514">
    <property type="entry name" value="SGNH_hydro_sf"/>
</dbReference>
<dbReference type="PANTHER" id="PTHR30383">
    <property type="entry name" value="THIOESTERASE 1/PROTEASE 1/LYSOPHOSPHOLIPASE L1"/>
    <property type="match status" value="1"/>
</dbReference>
<dbReference type="AlphaFoldDB" id="U7QDP8"/>
<dbReference type="Proteomes" id="UP000017127">
    <property type="component" value="Unassembled WGS sequence"/>
</dbReference>
<evidence type="ECO:0000313" key="3">
    <source>
        <dbReference type="Proteomes" id="UP000017127"/>
    </source>
</evidence>
<sequence>MGCSQGLDYVKNLDAGVGEQIIVLGDSIASGYGVAEAEAFPNVLSRKLGLPILNKGVAGDTTAMGLNRLQEDVISQNPWLVIVELGGNDYLRKVPLAETEENLRQIITQIQQQGAIVVLLGINPGLLNDPYKEMFEKVAQETQAYLIPQIFKGVLDNPKHRQDDVIHPNAVGQEILASRVAEDLRPLLKDAKWPASLMKYKSSTD</sequence>
<keyword evidence="3" id="KW-1185">Reference proteome</keyword>
<gene>
    <name evidence="2" type="ORF">M595_4914</name>
</gene>
<evidence type="ECO:0000313" key="2">
    <source>
        <dbReference type="EMBL" id="ERT05130.1"/>
    </source>
</evidence>
<keyword evidence="2" id="KW-0378">Hydrolase</keyword>